<feature type="domain" description="Glucose/Sorbosone dehydrogenase" evidence="1">
    <location>
        <begin position="98"/>
        <end position="394"/>
    </location>
</feature>
<comment type="caution">
    <text evidence="2">The sequence shown here is derived from an EMBL/GenBank/DDBJ whole genome shotgun (WGS) entry which is preliminary data.</text>
</comment>
<gene>
    <name evidence="2" type="primary">gdhB</name>
    <name evidence="2" type="ORF">CA85_41780</name>
</gene>
<dbReference type="GO" id="GO:0009055">
    <property type="term" value="F:electron transfer activity"/>
    <property type="evidence" value="ECO:0007669"/>
    <property type="project" value="InterPro"/>
</dbReference>
<dbReference type="Pfam" id="PF07995">
    <property type="entry name" value="GSDH"/>
    <property type="match status" value="1"/>
</dbReference>
<dbReference type="InterPro" id="IPR011041">
    <property type="entry name" value="Quinoprot_gluc/sorb_DH_b-prop"/>
</dbReference>
<accession>A0A5C5X0H6</accession>
<dbReference type="InterPro" id="IPR012938">
    <property type="entry name" value="Glc/Sorbosone_DH"/>
</dbReference>
<dbReference type="SUPFAM" id="SSF46626">
    <property type="entry name" value="Cytochrome c"/>
    <property type="match status" value="1"/>
</dbReference>
<protein>
    <submittedName>
        <fullName evidence="2">Quinoprotein glucose dehydrogenase B</fullName>
        <ecNumber evidence="2">1.1.5.2</ecNumber>
    </submittedName>
</protein>
<dbReference type="SUPFAM" id="SSF50952">
    <property type="entry name" value="Soluble quinoprotein glucose dehydrogenase"/>
    <property type="match status" value="1"/>
</dbReference>
<dbReference type="Proteomes" id="UP000318053">
    <property type="component" value="Unassembled WGS sequence"/>
</dbReference>
<sequence length="793" mass="89138">MLRCGVSKSTAVCRRMPVQIPRSIEEPPVRSQLAVIFLATASLLATSNHTHAVAESPGSHRGHAIPHEFRAVDTSLLMGSPDPLPLEAVPVFKQLEFKRPVELTFAPDGSNRIFVVEQRGVVRCFENRDDIDHSETFLDLTDVVSRAGNEEGMLGFAFHPKYADNGEIFVYYSIDPPKSIVSRFHVSAEDPNRIDRASEERLLEIPQPYRNHNGGSMRFGPDGYLYIGLGDGGKADDPHVNGQNLNTLLGSILRIDVDQKSRGKNYAIPSDNPFVNREGARDEIWAYGFRNNWRIAFDSQTGQLWTADVGQDRFEEVDRVERGGNYGWNIREGFHDFNINSPDLDADLIDPVAEYFRHEGQSITGGTVYRGSQIDNFAGHYFYADYLSGKVWALPTMDDHGNPVTKAVPRQVADTGLEIAAFGEDAQNEMYLCVFDGIYQLRKRSVDLTKIAESFPQKLSETRLFASVADHVPAPGVIPYEVNVPFWSDHSAKDRYIALPEAKSVKFYPKKGWEFPVGTVFIKTFWMHMDRVSQSDPRRLETRLMVHSPDGWQGYTYLYKDDGSEAVLLDGSKVLPLEIKTDEGLVTQPYYVPGRSECFACHTEKSGFALGPTTRQMNREMAYHGERVDQIAMLNRLNVFTEPVRKEHAPETEKFPDWGMGNFDRSGDSVNETQPLRDGVSQLARAWLEVNCAMCHQPDGIGPGKIDLRADTPLNKMQLLNTIPKQGQMTPPSGRLIAPGQPYLSELLIRAAHRDVRQMPPLATNQVSERAIEVLRRWIEQLDDADPKPSANE</sequence>
<dbReference type="InterPro" id="IPR011042">
    <property type="entry name" value="6-blade_b-propeller_TolB-like"/>
</dbReference>
<evidence type="ECO:0000313" key="3">
    <source>
        <dbReference type="Proteomes" id="UP000318053"/>
    </source>
</evidence>
<dbReference type="GO" id="GO:0020037">
    <property type="term" value="F:heme binding"/>
    <property type="evidence" value="ECO:0007669"/>
    <property type="project" value="InterPro"/>
</dbReference>
<dbReference type="AlphaFoldDB" id="A0A5C5X0H6"/>
<name>A0A5C5X0H6_9BACT</name>
<reference evidence="2 3" key="1">
    <citation type="submission" date="2019-02" db="EMBL/GenBank/DDBJ databases">
        <title>Deep-cultivation of Planctomycetes and their phenomic and genomic characterization uncovers novel biology.</title>
        <authorList>
            <person name="Wiegand S."/>
            <person name="Jogler M."/>
            <person name="Boedeker C."/>
            <person name="Pinto D."/>
            <person name="Vollmers J."/>
            <person name="Rivas-Marin E."/>
            <person name="Kohn T."/>
            <person name="Peeters S.H."/>
            <person name="Heuer A."/>
            <person name="Rast P."/>
            <person name="Oberbeckmann S."/>
            <person name="Bunk B."/>
            <person name="Jeske O."/>
            <person name="Meyerdierks A."/>
            <person name="Storesund J.E."/>
            <person name="Kallscheuer N."/>
            <person name="Luecker S."/>
            <person name="Lage O.M."/>
            <person name="Pohl T."/>
            <person name="Merkel B.J."/>
            <person name="Hornburger P."/>
            <person name="Mueller R.-W."/>
            <person name="Bruemmer F."/>
            <person name="Labrenz M."/>
            <person name="Spormann A.M."/>
            <person name="Op Den Camp H."/>
            <person name="Overmann J."/>
            <person name="Amann R."/>
            <person name="Jetten M.S.M."/>
            <person name="Mascher T."/>
            <person name="Medema M.H."/>
            <person name="Devos D.P."/>
            <person name="Kaster A.-K."/>
            <person name="Ovreas L."/>
            <person name="Rohde M."/>
            <person name="Galperin M.Y."/>
            <person name="Jogler C."/>
        </authorList>
    </citation>
    <scope>NUCLEOTIDE SEQUENCE [LARGE SCALE GENOMIC DNA]</scope>
    <source>
        <strain evidence="2 3">CA85</strain>
    </source>
</reference>
<evidence type="ECO:0000313" key="2">
    <source>
        <dbReference type="EMBL" id="TWT56644.1"/>
    </source>
</evidence>
<organism evidence="2 3">
    <name type="scientific">Allorhodopirellula solitaria</name>
    <dbReference type="NCBI Taxonomy" id="2527987"/>
    <lineage>
        <taxon>Bacteria</taxon>
        <taxon>Pseudomonadati</taxon>
        <taxon>Planctomycetota</taxon>
        <taxon>Planctomycetia</taxon>
        <taxon>Pirellulales</taxon>
        <taxon>Pirellulaceae</taxon>
        <taxon>Allorhodopirellula</taxon>
    </lineage>
</organism>
<dbReference type="Gene3D" id="2.120.10.30">
    <property type="entry name" value="TolB, C-terminal domain"/>
    <property type="match status" value="1"/>
</dbReference>
<keyword evidence="3" id="KW-1185">Reference proteome</keyword>
<evidence type="ECO:0000259" key="1">
    <source>
        <dbReference type="Pfam" id="PF07995"/>
    </source>
</evidence>
<keyword evidence="2" id="KW-0560">Oxidoreductase</keyword>
<proteinExistence type="predicted"/>
<dbReference type="InterPro" id="IPR036909">
    <property type="entry name" value="Cyt_c-like_dom_sf"/>
</dbReference>
<dbReference type="EMBL" id="SJPK01000012">
    <property type="protein sequence ID" value="TWT56644.1"/>
    <property type="molecule type" value="Genomic_DNA"/>
</dbReference>
<dbReference type="PANTHER" id="PTHR19328">
    <property type="entry name" value="HEDGEHOG-INTERACTING PROTEIN"/>
    <property type="match status" value="1"/>
</dbReference>
<dbReference type="GO" id="GO:0008876">
    <property type="term" value="F:quinoprotein glucose dehydrogenase activity"/>
    <property type="evidence" value="ECO:0007669"/>
    <property type="project" value="UniProtKB-EC"/>
</dbReference>
<dbReference type="EC" id="1.1.5.2" evidence="2"/>
<dbReference type="PANTHER" id="PTHR19328:SF75">
    <property type="entry name" value="ALDOSE SUGAR DEHYDROGENASE YLII"/>
    <property type="match status" value="1"/>
</dbReference>